<dbReference type="CDD" id="cd06337">
    <property type="entry name" value="PBP1_ABC_ligand_binding-like"/>
    <property type="match status" value="1"/>
</dbReference>
<name>A0A9E8MJQ7_9MICO</name>
<dbReference type="SUPFAM" id="SSF53822">
    <property type="entry name" value="Periplasmic binding protein-like I"/>
    <property type="match status" value="1"/>
</dbReference>
<dbReference type="RefSeq" id="WP_267780546.1">
    <property type="nucleotide sequence ID" value="NZ_CP113089.1"/>
</dbReference>
<dbReference type="Proteomes" id="UP001164706">
    <property type="component" value="Chromosome"/>
</dbReference>
<feature type="signal peptide" evidence="3">
    <location>
        <begin position="1"/>
        <end position="31"/>
    </location>
</feature>
<dbReference type="Pfam" id="PF13458">
    <property type="entry name" value="Peripla_BP_6"/>
    <property type="match status" value="1"/>
</dbReference>
<dbReference type="AlphaFoldDB" id="A0A9E8MJQ7"/>
<comment type="similarity">
    <text evidence="1">Belongs to the leucine-binding protein family.</text>
</comment>
<keyword evidence="2 3" id="KW-0732">Signal</keyword>
<evidence type="ECO:0000259" key="4">
    <source>
        <dbReference type="Pfam" id="PF13458"/>
    </source>
</evidence>
<dbReference type="PANTHER" id="PTHR30483:SF6">
    <property type="entry name" value="PERIPLASMIC BINDING PROTEIN OF ABC TRANSPORTER FOR NATURAL AMINO ACIDS"/>
    <property type="match status" value="1"/>
</dbReference>
<accession>A0A9E8MJQ7</accession>
<evidence type="ECO:0000256" key="1">
    <source>
        <dbReference type="ARBA" id="ARBA00010062"/>
    </source>
</evidence>
<dbReference type="PANTHER" id="PTHR30483">
    <property type="entry name" value="LEUCINE-SPECIFIC-BINDING PROTEIN"/>
    <property type="match status" value="1"/>
</dbReference>
<keyword evidence="6" id="KW-1185">Reference proteome</keyword>
<evidence type="ECO:0000256" key="2">
    <source>
        <dbReference type="ARBA" id="ARBA00022729"/>
    </source>
</evidence>
<protein>
    <submittedName>
        <fullName evidence="5">ABC transporter substrate-binding protein</fullName>
    </submittedName>
</protein>
<gene>
    <name evidence="5" type="ORF">OVN18_09675</name>
</gene>
<dbReference type="InterPro" id="IPR028082">
    <property type="entry name" value="Peripla_BP_I"/>
</dbReference>
<sequence>MSTFLHPSSGGRRRRILAPVALTASTVLLLAACSAPTLGGADGGGGDGENVIRIGYVTPQTGPLAAFGEADSFVLDQVRAYYEENGVVDAAGTEYSVEIIVADTQSDPARAADVAAELILDDGVDMILASSTPETTNPVSDQCEANQVVCITTVAPWQAWYFGRGGTPDQGFDYTYHFFWGLGEVGSVYSEMWAAVPGGGSVAQLLPNDADGNAWADTTTGFAPIIEGGGLAPVNPGAYPNGQADFSAQISAFQDAGADILMGVPIPPDFTTFWQQAIQQGYQPQMATIAKALLFPSAVEALGADGENIATEVWWSPSHPFSSSLTGQSAEELAAAYEEETGRQWTQPLGFAHALFEVATATIAASDSVETDDLRASLAGLTTDTVAGTIDFTAGPVPNVSLTPLVGGQWRGNGDGTYELVIVANADNPEIPTGGEIELIDWTGR</sequence>
<dbReference type="EMBL" id="CP113089">
    <property type="protein sequence ID" value="WAB80830.1"/>
    <property type="molecule type" value="Genomic_DNA"/>
</dbReference>
<dbReference type="Gene3D" id="3.40.50.2300">
    <property type="match status" value="2"/>
</dbReference>
<organism evidence="5 6">
    <name type="scientific">Microcella daejeonensis</name>
    <dbReference type="NCBI Taxonomy" id="2994971"/>
    <lineage>
        <taxon>Bacteria</taxon>
        <taxon>Bacillati</taxon>
        <taxon>Actinomycetota</taxon>
        <taxon>Actinomycetes</taxon>
        <taxon>Micrococcales</taxon>
        <taxon>Microbacteriaceae</taxon>
        <taxon>Microcella</taxon>
    </lineage>
</organism>
<dbReference type="InterPro" id="IPR051010">
    <property type="entry name" value="BCAA_transport"/>
</dbReference>
<dbReference type="InterPro" id="IPR028081">
    <property type="entry name" value="Leu-bd"/>
</dbReference>
<reference evidence="5" key="1">
    <citation type="submission" date="2022-11" db="EMBL/GenBank/DDBJ databases">
        <title>Description of Microcella daejonensis nov. sp, isolated from riverside soil.</title>
        <authorList>
            <person name="Molina K.M."/>
            <person name="Kim S.B."/>
        </authorList>
    </citation>
    <scope>NUCLEOTIDE SEQUENCE</scope>
    <source>
        <strain evidence="5">MMS21-STM12</strain>
    </source>
</reference>
<evidence type="ECO:0000313" key="5">
    <source>
        <dbReference type="EMBL" id="WAB80830.1"/>
    </source>
</evidence>
<feature type="chain" id="PRO_5039426355" evidence="3">
    <location>
        <begin position="32"/>
        <end position="445"/>
    </location>
</feature>
<feature type="domain" description="Leucine-binding protein" evidence="4">
    <location>
        <begin position="52"/>
        <end position="394"/>
    </location>
</feature>
<evidence type="ECO:0000256" key="3">
    <source>
        <dbReference type="SAM" id="SignalP"/>
    </source>
</evidence>
<evidence type="ECO:0000313" key="6">
    <source>
        <dbReference type="Proteomes" id="UP001164706"/>
    </source>
</evidence>
<proteinExistence type="inferred from homology"/>
<dbReference type="KEGG" id="mdb:OVN18_09675"/>